<feature type="compositionally biased region" description="Low complexity" evidence="1">
    <location>
        <begin position="126"/>
        <end position="154"/>
    </location>
</feature>
<protein>
    <submittedName>
        <fullName evidence="2">DNA pilot protein</fullName>
    </submittedName>
</protein>
<feature type="region of interest" description="Disordered" evidence="1">
    <location>
        <begin position="197"/>
        <end position="244"/>
    </location>
</feature>
<evidence type="ECO:0000256" key="1">
    <source>
        <dbReference type="SAM" id="MobiDB-lite"/>
    </source>
</evidence>
<accession>A0A4P8PPJ1</accession>
<dbReference type="EMBL" id="MK249159">
    <property type="protein sequence ID" value="QCQ84740.1"/>
    <property type="molecule type" value="Genomic_DNA"/>
</dbReference>
<organism evidence="2">
    <name type="scientific">Blackfly microvirus SF02</name>
    <dbReference type="NCBI Taxonomy" id="2576452"/>
    <lineage>
        <taxon>Viruses</taxon>
        <taxon>Monodnaviria</taxon>
        <taxon>Sangervirae</taxon>
        <taxon>Phixviricota</taxon>
        <taxon>Malgrandaviricetes</taxon>
        <taxon>Petitvirales</taxon>
        <taxon>Microviridae</taxon>
        <taxon>Microvirus</taxon>
    </lineage>
</organism>
<sequence length="326" mass="34007">MGMGAAAVSGLANLGGGMMSAQGAANANASNQAMFQQQMSAQSAANANQIDWTNAVNQQNRDFASQQSNIGMRFAESQQNSVMDYNNRQAVQQMAFQERMANTAYQRATADMRAAGLNPILAYQQGGASAPSGAAGSASPASAGMMSAQGSAGSLSGGSGGQSMQNTQEEMGRAIGRIGSSAVDAYKNTEAARNISADTANKGKQSENIDQDTHLKSRAAAHHDSDAEKSRADTEVSKQEVQNRKAEYDNIKKQGDLINANSAAARARAGLDSETTGQYRNRGMPGYPFGERALTTLLGIPGAANIPPAPPGTTQHVFDPFGSFRK</sequence>
<proteinExistence type="predicted"/>
<feature type="compositionally biased region" description="Basic and acidic residues" evidence="1">
    <location>
        <begin position="204"/>
        <end position="244"/>
    </location>
</feature>
<dbReference type="Proteomes" id="UP000322261">
    <property type="component" value="Segment"/>
</dbReference>
<reference evidence="2" key="1">
    <citation type="submission" date="2018-12" db="EMBL/GenBank/DDBJ databases">
        <title>Singled stranded DNA viruses identified in blackflies (Austrosimulium ungulatum) sampled in New Zealand.</title>
        <authorList>
            <person name="Kraberger S."/>
            <person name="Fontenele R.S."/>
            <person name="Schmidlin K."/>
            <person name="Walters M."/>
            <person name="Varsani A."/>
        </authorList>
    </citation>
    <scope>NUCLEOTIDE SEQUENCE [LARGE SCALE GENOMIC DNA]</scope>
    <source>
        <strain evidence="2">071</strain>
    </source>
</reference>
<name>A0A4P8PPJ1_9VIRU</name>
<feature type="region of interest" description="Disordered" evidence="1">
    <location>
        <begin position="304"/>
        <end position="326"/>
    </location>
</feature>
<feature type="region of interest" description="Disordered" evidence="1">
    <location>
        <begin position="126"/>
        <end position="167"/>
    </location>
</feature>
<evidence type="ECO:0000313" key="2">
    <source>
        <dbReference type="EMBL" id="QCQ84740.1"/>
    </source>
</evidence>